<evidence type="ECO:0000313" key="3">
    <source>
        <dbReference type="EMBL" id="JAG03849.1"/>
    </source>
</evidence>
<name>A0A0A9Y9J2_LYGHE</name>
<keyword evidence="2" id="KW-1133">Transmembrane helix</keyword>
<feature type="compositionally biased region" description="Basic and acidic residues" evidence="1">
    <location>
        <begin position="583"/>
        <end position="596"/>
    </location>
</feature>
<evidence type="ECO:0000313" key="4">
    <source>
        <dbReference type="EMBL" id="JAG26180.1"/>
    </source>
</evidence>
<evidence type="ECO:0000256" key="1">
    <source>
        <dbReference type="SAM" id="MobiDB-lite"/>
    </source>
</evidence>
<dbReference type="EMBL" id="GBRD01017282">
    <property type="protein sequence ID" value="JAG48545.1"/>
    <property type="molecule type" value="Transcribed_RNA"/>
</dbReference>
<dbReference type="EMBL" id="GBHO01039755">
    <property type="protein sequence ID" value="JAG03849.1"/>
    <property type="molecule type" value="Transcribed_RNA"/>
</dbReference>
<reference evidence="4" key="2">
    <citation type="submission" date="2014-07" db="EMBL/GenBank/DDBJ databases">
        <authorList>
            <person name="Hull J."/>
        </authorList>
    </citation>
    <scope>NUCLEOTIDE SEQUENCE</scope>
</reference>
<dbReference type="Gene3D" id="3.40.50.11530">
    <property type="match status" value="1"/>
</dbReference>
<keyword evidence="2" id="KW-0472">Membrane</keyword>
<reference evidence="4" key="1">
    <citation type="journal article" date="2014" name="PLoS ONE">
        <title>Transcriptome-Based Identification of ABC Transporters in the Western Tarnished Plant Bug Lygus hesperus.</title>
        <authorList>
            <person name="Hull J.J."/>
            <person name="Chaney K."/>
            <person name="Geib S.M."/>
            <person name="Fabrick J.A."/>
            <person name="Brent C.S."/>
            <person name="Walsh D."/>
            <person name="Lavine L.C."/>
        </authorList>
    </citation>
    <scope>NUCLEOTIDE SEQUENCE</scope>
</reference>
<feature type="region of interest" description="Disordered" evidence="1">
    <location>
        <begin position="580"/>
        <end position="644"/>
    </location>
</feature>
<accession>A0A0A9Y9J2</accession>
<protein>
    <submittedName>
        <fullName evidence="4">Leishmanolysin-like peptidase</fullName>
    </submittedName>
</protein>
<evidence type="ECO:0000313" key="5">
    <source>
        <dbReference type="EMBL" id="JAG48545.1"/>
    </source>
</evidence>
<sequence>MHLIRSANECCTRVLLRLHFYVVFSFLLVSLFGQLMEVHPGGQTSLNPLCVNNSTSCSFQQSNASNLPDSACMMIYHSFNDSVCYNSNFQGTPDVYEFFGKMTLHAYLSQKWYTSFNVSFTHIKWTNVHMRFIENRVKDASLCREFQIDPQASGNITNIFFDCLWETNYETKFYHFDYMAIGPSGESFVYKYIFNVPEARRIDLTRVNVTEWETFLVVDVSAAPKTLILRLQVAPPSLNITGYKVHIVYLDPPPLELQSLFGWFDYTWVNLTIVANQKVEILRTLGLEKPWPVLNRTLPANENDTELKFEFATKLKFGKYKFEVIPVHPLCARMLCQKSSTPEILIVEMTEPKLLTGIVVTCLCIPILLLTYFMWKRKCETEKPCPEPPGPPKFLLMYKPASIQHLRKMMELHKYFTKVCGIHSMMDQFMIPQTISRDPISWYTLAFKEADFVGIFASPETSAAEREAVLSYNAYINTEVIAHNHLKTYLCSPGARCKFFSIILPGTQWQTLPPQAQALKRYTLPRDLDPLLVLIGVTPQCDHGEGFNEALQAAMVPESPTVLSMPVPPVRPTTVAVCGMEDLDPREGGSRTRDPQEESQSLCCNTHSGSDMDLVSTQSRPYVSDMSTASSMDHLSLLGHEERP</sequence>
<organism evidence="4">
    <name type="scientific">Lygus hesperus</name>
    <name type="common">Western plant bug</name>
    <dbReference type="NCBI Taxonomy" id="30085"/>
    <lineage>
        <taxon>Eukaryota</taxon>
        <taxon>Metazoa</taxon>
        <taxon>Ecdysozoa</taxon>
        <taxon>Arthropoda</taxon>
        <taxon>Hexapoda</taxon>
        <taxon>Insecta</taxon>
        <taxon>Pterygota</taxon>
        <taxon>Neoptera</taxon>
        <taxon>Paraneoptera</taxon>
        <taxon>Hemiptera</taxon>
        <taxon>Heteroptera</taxon>
        <taxon>Panheteroptera</taxon>
        <taxon>Cimicomorpha</taxon>
        <taxon>Miridae</taxon>
        <taxon>Mirini</taxon>
        <taxon>Lygus</taxon>
    </lineage>
</organism>
<proteinExistence type="predicted"/>
<dbReference type="EMBL" id="GBHO01017424">
    <property type="protein sequence ID" value="JAG26180.1"/>
    <property type="molecule type" value="Transcribed_RNA"/>
</dbReference>
<feature type="transmembrane region" description="Helical" evidence="2">
    <location>
        <begin position="354"/>
        <end position="375"/>
    </location>
</feature>
<feature type="compositionally biased region" description="Polar residues" evidence="1">
    <location>
        <begin position="598"/>
        <end position="633"/>
    </location>
</feature>
<gene>
    <name evidence="4" type="primary">Lmln_0</name>
    <name evidence="3" type="synonym">Lmln_3</name>
    <name evidence="4" type="ORF">CM83_57461</name>
    <name evidence="3" type="ORF">CM83_57473</name>
</gene>
<keyword evidence="2" id="KW-0812">Transmembrane</keyword>
<feature type="transmembrane region" description="Helical" evidence="2">
    <location>
        <begin position="18"/>
        <end position="36"/>
    </location>
</feature>
<reference evidence="5" key="3">
    <citation type="submission" date="2014-09" db="EMBL/GenBank/DDBJ databases">
        <authorList>
            <person name="Magalhaes I.L.F."/>
            <person name="Oliveira U."/>
            <person name="Santos F.R."/>
            <person name="Vidigal T.H.D.A."/>
            <person name="Brescovit A.D."/>
            <person name="Santos A.J."/>
        </authorList>
    </citation>
    <scope>NUCLEOTIDE SEQUENCE</scope>
</reference>
<dbReference type="AlphaFoldDB" id="A0A0A9Y9J2"/>
<evidence type="ECO:0000256" key="2">
    <source>
        <dbReference type="SAM" id="Phobius"/>
    </source>
</evidence>